<dbReference type="SUPFAM" id="SSF56784">
    <property type="entry name" value="HAD-like"/>
    <property type="match status" value="1"/>
</dbReference>
<proteinExistence type="predicted"/>
<gene>
    <name evidence="1" type="ORF">ACFPWU_13770</name>
</gene>
<accession>A0ABW1QYQ7</accession>
<dbReference type="InterPro" id="IPR036412">
    <property type="entry name" value="HAD-like_sf"/>
</dbReference>
<protein>
    <recommendedName>
        <fullName evidence="3">HAD family hydrolase</fullName>
    </recommendedName>
</protein>
<reference evidence="2" key="1">
    <citation type="journal article" date="2019" name="Int. J. Syst. Evol. Microbiol.">
        <title>The Global Catalogue of Microorganisms (GCM) 10K type strain sequencing project: providing services to taxonomists for standard genome sequencing and annotation.</title>
        <authorList>
            <consortium name="The Broad Institute Genomics Platform"/>
            <consortium name="The Broad Institute Genome Sequencing Center for Infectious Disease"/>
            <person name="Wu L."/>
            <person name="Ma J."/>
        </authorList>
    </citation>
    <scope>NUCLEOTIDE SEQUENCE [LARGE SCALE GENOMIC DNA]</scope>
    <source>
        <strain evidence="2">DFY28</strain>
    </source>
</reference>
<dbReference type="Proteomes" id="UP001596098">
    <property type="component" value="Unassembled WGS sequence"/>
</dbReference>
<sequence length="292" mass="30677">MTSPVVAGSVVAGAVVVVASDLDRTLIFSRRSGGHTGVAVKDVETYRDAPISFVTPRAHDDLAALAASGRFVPVTTRTVEQYRRIRLPGPTPPLALCANGGRLLVDGVEDEAWSRRASSSASSSGEPFGAVWEWFAAACLDAAGEPHAFVSSFRAVEDLFVYAVAHEAWPQSWIDEVGARVLQAGWSFSVQGRKVYAVPSGLSKGAGVTALRELRPDVFGDGSGTATLVTAGDSWLDRTLLEVGDVAWTPRGSELHRAGFSLATLRVTAEEGFAAGEELASAFASAVCGLRS</sequence>
<dbReference type="Gene3D" id="3.40.50.1000">
    <property type="entry name" value="HAD superfamily/HAD-like"/>
    <property type="match status" value="1"/>
</dbReference>
<evidence type="ECO:0008006" key="3">
    <source>
        <dbReference type="Google" id="ProtNLM"/>
    </source>
</evidence>
<keyword evidence="2" id="KW-1185">Reference proteome</keyword>
<organism evidence="1 2">
    <name type="scientific">Nocardioides yefusunii</name>
    <dbReference type="NCBI Taxonomy" id="2500546"/>
    <lineage>
        <taxon>Bacteria</taxon>
        <taxon>Bacillati</taxon>
        <taxon>Actinomycetota</taxon>
        <taxon>Actinomycetes</taxon>
        <taxon>Propionibacteriales</taxon>
        <taxon>Nocardioidaceae</taxon>
        <taxon>Nocardioides</taxon>
    </lineage>
</organism>
<dbReference type="EMBL" id="JBHSQI010000009">
    <property type="protein sequence ID" value="MFC6154732.1"/>
    <property type="molecule type" value="Genomic_DNA"/>
</dbReference>
<comment type="caution">
    <text evidence="1">The sequence shown here is derived from an EMBL/GenBank/DDBJ whole genome shotgun (WGS) entry which is preliminary data.</text>
</comment>
<dbReference type="RefSeq" id="WP_128219216.1">
    <property type="nucleotide sequence ID" value="NZ_CP034929.1"/>
</dbReference>
<name>A0ABW1QYQ7_9ACTN</name>
<dbReference type="InterPro" id="IPR023214">
    <property type="entry name" value="HAD_sf"/>
</dbReference>
<evidence type="ECO:0000313" key="2">
    <source>
        <dbReference type="Proteomes" id="UP001596098"/>
    </source>
</evidence>
<evidence type="ECO:0000313" key="1">
    <source>
        <dbReference type="EMBL" id="MFC6154732.1"/>
    </source>
</evidence>